<feature type="signal peptide" evidence="1">
    <location>
        <begin position="1"/>
        <end position="19"/>
    </location>
</feature>
<protein>
    <recommendedName>
        <fullName evidence="4">Glycoside hydrolase family 76 protein</fullName>
    </recommendedName>
</protein>
<evidence type="ECO:0000313" key="3">
    <source>
        <dbReference type="Proteomes" id="UP000799537"/>
    </source>
</evidence>
<dbReference type="AlphaFoldDB" id="A0A6A6CJQ4"/>
<evidence type="ECO:0008006" key="4">
    <source>
        <dbReference type="Google" id="ProtNLM"/>
    </source>
</evidence>
<dbReference type="RefSeq" id="XP_033667732.1">
    <property type="nucleotide sequence ID" value="XM_033806538.1"/>
</dbReference>
<sequence length="290" mass="32407">MSTLMFFVFYFSCFALVSASTLYASLLNSSYVNPVFEQSRSNIERDSVASVRHLVAHDGIGNDTHWKADNAWTTVAQWDLQQKTRTFYTDSSDALAYDSKHQSGCFDFWKVSLVDCFNDDAASAALGSREGYAAAWFDWFIANHGFINETVISEGYLKGTYYLNNTLKPTCNSRNIYGGIHWQNGVPGATDNSAATDTSIDSGSTIDYALLSIKLCRTTGNTSYCDRAYDALQFFERFFVDAETGFVNIQYWSLVNRDSNDATKPSVFGGKLTDPYTARGSKEQASQWQL</sequence>
<evidence type="ECO:0000256" key="1">
    <source>
        <dbReference type="SAM" id="SignalP"/>
    </source>
</evidence>
<dbReference type="Proteomes" id="UP000799537">
    <property type="component" value="Unassembled WGS sequence"/>
</dbReference>
<organism evidence="2 3">
    <name type="scientific">Zasmidium cellare ATCC 36951</name>
    <dbReference type="NCBI Taxonomy" id="1080233"/>
    <lineage>
        <taxon>Eukaryota</taxon>
        <taxon>Fungi</taxon>
        <taxon>Dikarya</taxon>
        <taxon>Ascomycota</taxon>
        <taxon>Pezizomycotina</taxon>
        <taxon>Dothideomycetes</taxon>
        <taxon>Dothideomycetidae</taxon>
        <taxon>Mycosphaerellales</taxon>
        <taxon>Mycosphaerellaceae</taxon>
        <taxon>Zasmidium</taxon>
    </lineage>
</organism>
<gene>
    <name evidence="2" type="ORF">M409DRAFT_22898</name>
</gene>
<accession>A0A6A6CJQ4</accession>
<keyword evidence="1" id="KW-0732">Signal</keyword>
<proteinExistence type="predicted"/>
<dbReference type="EMBL" id="ML993595">
    <property type="protein sequence ID" value="KAF2166843.1"/>
    <property type="molecule type" value="Genomic_DNA"/>
</dbReference>
<keyword evidence="3" id="KW-1185">Reference proteome</keyword>
<feature type="chain" id="PRO_5025670216" description="Glycoside hydrolase family 76 protein" evidence="1">
    <location>
        <begin position="20"/>
        <end position="290"/>
    </location>
</feature>
<reference evidence="2" key="1">
    <citation type="journal article" date="2020" name="Stud. Mycol.">
        <title>101 Dothideomycetes genomes: a test case for predicting lifestyles and emergence of pathogens.</title>
        <authorList>
            <person name="Haridas S."/>
            <person name="Albert R."/>
            <person name="Binder M."/>
            <person name="Bloem J."/>
            <person name="Labutti K."/>
            <person name="Salamov A."/>
            <person name="Andreopoulos B."/>
            <person name="Baker S."/>
            <person name="Barry K."/>
            <person name="Bills G."/>
            <person name="Bluhm B."/>
            <person name="Cannon C."/>
            <person name="Castanera R."/>
            <person name="Culley D."/>
            <person name="Daum C."/>
            <person name="Ezra D."/>
            <person name="Gonzalez J."/>
            <person name="Henrissat B."/>
            <person name="Kuo A."/>
            <person name="Liang C."/>
            <person name="Lipzen A."/>
            <person name="Lutzoni F."/>
            <person name="Magnuson J."/>
            <person name="Mondo S."/>
            <person name="Nolan M."/>
            <person name="Ohm R."/>
            <person name="Pangilinan J."/>
            <person name="Park H.-J."/>
            <person name="Ramirez L."/>
            <person name="Alfaro M."/>
            <person name="Sun H."/>
            <person name="Tritt A."/>
            <person name="Yoshinaga Y."/>
            <person name="Zwiers L.-H."/>
            <person name="Turgeon B."/>
            <person name="Goodwin S."/>
            <person name="Spatafora J."/>
            <person name="Crous P."/>
            <person name="Grigoriev I."/>
        </authorList>
    </citation>
    <scope>NUCLEOTIDE SEQUENCE</scope>
    <source>
        <strain evidence="2">ATCC 36951</strain>
    </source>
</reference>
<evidence type="ECO:0000313" key="2">
    <source>
        <dbReference type="EMBL" id="KAF2166843.1"/>
    </source>
</evidence>
<dbReference type="OrthoDB" id="9984024at2759"/>
<dbReference type="GeneID" id="54559810"/>
<name>A0A6A6CJQ4_ZASCE</name>